<evidence type="ECO:0000256" key="6">
    <source>
        <dbReference type="PROSITE-ProRule" id="PRU00236"/>
    </source>
</evidence>
<dbReference type="Proteomes" id="UP000629468">
    <property type="component" value="Unassembled WGS sequence"/>
</dbReference>
<feature type="domain" description="Deacetylase sirtuin-type" evidence="8">
    <location>
        <begin position="13"/>
        <end position="348"/>
    </location>
</feature>
<dbReference type="PANTHER" id="PTHR11085">
    <property type="entry name" value="NAD-DEPENDENT PROTEIN DEACYLASE SIRTUIN-5, MITOCHONDRIAL-RELATED"/>
    <property type="match status" value="1"/>
</dbReference>
<dbReference type="Pfam" id="PF02146">
    <property type="entry name" value="SIR2"/>
    <property type="match status" value="2"/>
</dbReference>
<evidence type="ECO:0000259" key="8">
    <source>
        <dbReference type="PROSITE" id="PS50305"/>
    </source>
</evidence>
<proteinExistence type="inferred from homology"/>
<dbReference type="GO" id="GO:0046872">
    <property type="term" value="F:metal ion binding"/>
    <property type="evidence" value="ECO:0007669"/>
    <property type="project" value="UniProtKB-KW"/>
</dbReference>
<gene>
    <name evidence="9" type="ORF">Agabi119p4_220</name>
</gene>
<keyword evidence="4" id="KW-0520">NAD</keyword>
<comment type="subcellular location">
    <subcellularLocation>
        <location evidence="1">Mitochondrion</location>
    </subcellularLocation>
</comment>
<feature type="compositionally biased region" description="Low complexity" evidence="7">
    <location>
        <begin position="475"/>
        <end position="495"/>
    </location>
</feature>
<protein>
    <recommendedName>
        <fullName evidence="8">Deacetylase sirtuin-type domain-containing protein</fullName>
    </recommendedName>
</protein>
<organism evidence="9 10">
    <name type="scientific">Agaricus bisporus var. burnettii</name>
    <dbReference type="NCBI Taxonomy" id="192524"/>
    <lineage>
        <taxon>Eukaryota</taxon>
        <taxon>Fungi</taxon>
        <taxon>Dikarya</taxon>
        <taxon>Basidiomycota</taxon>
        <taxon>Agaricomycotina</taxon>
        <taxon>Agaricomycetes</taxon>
        <taxon>Agaricomycetidae</taxon>
        <taxon>Agaricales</taxon>
        <taxon>Agaricineae</taxon>
        <taxon>Agaricaceae</taxon>
        <taxon>Agaricus</taxon>
    </lineage>
</organism>
<evidence type="ECO:0000256" key="4">
    <source>
        <dbReference type="ARBA" id="ARBA00023027"/>
    </source>
</evidence>
<evidence type="ECO:0000313" key="10">
    <source>
        <dbReference type="Proteomes" id="UP000629468"/>
    </source>
</evidence>
<dbReference type="SUPFAM" id="SSF52467">
    <property type="entry name" value="DHS-like NAD/FAD-binding domain"/>
    <property type="match status" value="1"/>
</dbReference>
<dbReference type="InterPro" id="IPR026591">
    <property type="entry name" value="Sirtuin_cat_small_dom_sf"/>
</dbReference>
<keyword evidence="3" id="KW-0808">Transferase</keyword>
<dbReference type="InterPro" id="IPR003000">
    <property type="entry name" value="Sirtuin"/>
</dbReference>
<evidence type="ECO:0000256" key="7">
    <source>
        <dbReference type="SAM" id="MobiDB-lite"/>
    </source>
</evidence>
<evidence type="ECO:0000313" key="9">
    <source>
        <dbReference type="EMBL" id="KAF7784055.1"/>
    </source>
</evidence>
<evidence type="ECO:0000256" key="3">
    <source>
        <dbReference type="ARBA" id="ARBA00022679"/>
    </source>
</evidence>
<dbReference type="PROSITE" id="PS50305">
    <property type="entry name" value="SIRTUIN"/>
    <property type="match status" value="1"/>
</dbReference>
<dbReference type="InterPro" id="IPR029035">
    <property type="entry name" value="DHS-like_NAD/FAD-binding_dom"/>
</dbReference>
<keyword evidence="6" id="KW-0862">Zinc</keyword>
<comment type="similarity">
    <text evidence="2">Belongs to the sirtuin family. Class I subfamily.</text>
</comment>
<reference evidence="9 10" key="1">
    <citation type="journal article" name="Sci. Rep.">
        <title>Telomere-to-telomere assembled and centromere annotated genomes of the two main subspecies of the button mushroom Agaricus bisporus reveal especially polymorphic chromosome ends.</title>
        <authorList>
            <person name="Sonnenberg A.S.M."/>
            <person name="Sedaghat-Telgerd N."/>
            <person name="Lavrijssen B."/>
            <person name="Ohm R.A."/>
            <person name="Hendrickx P.M."/>
            <person name="Scholtmeijer K."/>
            <person name="Baars J.J.P."/>
            <person name="van Peer A."/>
        </authorList>
    </citation>
    <scope>NUCLEOTIDE SEQUENCE [LARGE SCALE GENOMIC DNA]</scope>
    <source>
        <strain evidence="9 10">H119_p4</strain>
    </source>
</reference>
<dbReference type="GO" id="GO:0005634">
    <property type="term" value="C:nucleus"/>
    <property type="evidence" value="ECO:0007669"/>
    <property type="project" value="TreeGrafter"/>
</dbReference>
<dbReference type="InterPro" id="IPR026590">
    <property type="entry name" value="Ssirtuin_cat_dom"/>
</dbReference>
<dbReference type="EMBL" id="JABXXO010000001">
    <property type="protein sequence ID" value="KAF7784055.1"/>
    <property type="molecule type" value="Genomic_DNA"/>
</dbReference>
<feature type="binding site" evidence="6">
    <location>
        <position position="175"/>
    </location>
    <ligand>
        <name>Zn(2+)</name>
        <dbReference type="ChEBI" id="CHEBI:29105"/>
    </ligand>
</feature>
<dbReference type="AlphaFoldDB" id="A0A8H7FAC9"/>
<dbReference type="Gene3D" id="3.40.50.1220">
    <property type="entry name" value="TPP-binding domain"/>
    <property type="match status" value="1"/>
</dbReference>
<dbReference type="GO" id="GO:0017136">
    <property type="term" value="F:histone deacetylase activity, NAD-dependent"/>
    <property type="evidence" value="ECO:0007669"/>
    <property type="project" value="TreeGrafter"/>
</dbReference>
<keyword evidence="6" id="KW-0479">Metal-binding</keyword>
<evidence type="ECO:0000256" key="2">
    <source>
        <dbReference type="ARBA" id="ARBA00006924"/>
    </source>
</evidence>
<name>A0A8H7FAC9_AGABI</name>
<feature type="compositionally biased region" description="Basic and acidic residues" evidence="7">
    <location>
        <begin position="373"/>
        <end position="384"/>
    </location>
</feature>
<evidence type="ECO:0000256" key="1">
    <source>
        <dbReference type="ARBA" id="ARBA00004173"/>
    </source>
</evidence>
<dbReference type="Gene3D" id="3.30.1600.10">
    <property type="entry name" value="SIR2/SIRT2 'Small Domain"/>
    <property type="match status" value="1"/>
</dbReference>
<feature type="active site" description="Proton acceptor" evidence="6">
    <location>
        <position position="167"/>
    </location>
</feature>
<evidence type="ECO:0000256" key="5">
    <source>
        <dbReference type="ARBA" id="ARBA00023128"/>
    </source>
</evidence>
<dbReference type="PANTHER" id="PTHR11085:SF8">
    <property type="entry name" value="NAD-DEPENDENT HISTONE DEACETYLASE HST3"/>
    <property type="match status" value="1"/>
</dbReference>
<dbReference type="GO" id="GO:0005739">
    <property type="term" value="C:mitochondrion"/>
    <property type="evidence" value="ECO:0007669"/>
    <property type="project" value="UniProtKB-SubCell"/>
</dbReference>
<feature type="binding site" evidence="6">
    <location>
        <position position="178"/>
    </location>
    <ligand>
        <name>Zn(2+)</name>
        <dbReference type="ChEBI" id="CHEBI:29105"/>
    </ligand>
</feature>
<feature type="region of interest" description="Disordered" evidence="7">
    <location>
        <begin position="470"/>
        <end position="500"/>
    </location>
</feature>
<comment type="caution">
    <text evidence="9">The sequence shown here is derived from an EMBL/GenBank/DDBJ whole genome shotgun (WGS) entry which is preliminary data.</text>
</comment>
<accession>A0A8H7FAC9</accession>
<dbReference type="InterPro" id="IPR050134">
    <property type="entry name" value="NAD-dep_sirtuin_deacylases"/>
</dbReference>
<feature type="binding site" evidence="6">
    <location>
        <position position="203"/>
    </location>
    <ligand>
        <name>Zn(2+)</name>
        <dbReference type="ChEBI" id="CHEBI:29105"/>
    </ligand>
</feature>
<dbReference type="GO" id="GO:0070403">
    <property type="term" value="F:NAD+ binding"/>
    <property type="evidence" value="ECO:0007669"/>
    <property type="project" value="InterPro"/>
</dbReference>
<feature type="region of interest" description="Disordered" evidence="7">
    <location>
        <begin position="359"/>
        <end position="427"/>
    </location>
</feature>
<sequence length="511" mass="56003">MVITVDLSAAATDIHSRRILAELSKSVYKSKRIVVVTGAGISCSCGIPDFRSSNGLYALVKQKYPDVVMKGRDLFDASLFRDPISTAMFYTFISELKRSIDAVTPSPTHHFIKALDAKRKLLRSYTQNIDGLEEKVGLLGTGSEAAKATGKGKTKLKTKDVRNIQLHGDIHRVRCASCSAEYPCTEEYLNAFGQGTAPDCPECLVRSEARVARSARPIAVGKLRPAIVLYDEPHPLGDDIGIIQTADAARKPDLLIIMGTSMKVHGLKKLVKDFAKTVRESGTTTSTLTSRPKPKVIFVNKTAPGSEWSDVIDYHVVGETDVWVSRVLDDWKTSRPQDWEIQQTLGGDTTMASPFKVVKPGTEIAKNKKATGKKGDLHRDENKLPLEQTVAPPLSPSKRQRGVRHYGTDSSPSKRQSIGLPKSPKHALPASERKLLFTESTNQTKATGASESMDVSLIDLSMRDIEPETSKPLTKRTPAARRATTAKSNTRAASTAKRRTTRKYVVEVVIP</sequence>
<keyword evidence="5" id="KW-0496">Mitochondrion</keyword>
<feature type="binding site" evidence="6">
    <location>
        <position position="200"/>
    </location>
    <ligand>
        <name>Zn(2+)</name>
        <dbReference type="ChEBI" id="CHEBI:29105"/>
    </ligand>
</feature>